<dbReference type="PANTHER" id="PTHR23119">
    <property type="entry name" value="DISCS LARGE"/>
    <property type="match status" value="1"/>
</dbReference>
<dbReference type="EMBL" id="QUTA01001326">
    <property type="protein sequence ID" value="RHY34386.1"/>
    <property type="molecule type" value="Genomic_DNA"/>
</dbReference>
<evidence type="ECO:0000259" key="2">
    <source>
        <dbReference type="PROSITE" id="PS50106"/>
    </source>
</evidence>
<feature type="region of interest" description="Disordered" evidence="1">
    <location>
        <begin position="667"/>
        <end position="705"/>
    </location>
</feature>
<comment type="caution">
    <text evidence="3">The sequence shown here is derived from an EMBL/GenBank/DDBJ whole genome shotgun (WGS) entry which is preliminary data.</text>
</comment>
<dbReference type="SUPFAM" id="SSF50156">
    <property type="entry name" value="PDZ domain-like"/>
    <property type="match status" value="4"/>
</dbReference>
<feature type="compositionally biased region" description="Low complexity" evidence="1">
    <location>
        <begin position="92"/>
        <end position="108"/>
    </location>
</feature>
<dbReference type="InterPro" id="IPR050614">
    <property type="entry name" value="Synaptic_Scaffolding_LAP-MAGUK"/>
</dbReference>
<reference evidence="3 4" key="1">
    <citation type="submission" date="2018-08" db="EMBL/GenBank/DDBJ databases">
        <title>Aphanomyces genome sequencing and annotation.</title>
        <authorList>
            <person name="Minardi D."/>
            <person name="Oidtmann B."/>
            <person name="Van Der Giezen M."/>
            <person name="Studholme D.J."/>
        </authorList>
    </citation>
    <scope>NUCLEOTIDE SEQUENCE [LARGE SCALE GENOMIC DNA]</scope>
    <source>
        <strain evidence="3 4">Yx</strain>
    </source>
</reference>
<dbReference type="GO" id="GO:0005886">
    <property type="term" value="C:plasma membrane"/>
    <property type="evidence" value="ECO:0007669"/>
    <property type="project" value="GOC"/>
</dbReference>
<feature type="region of interest" description="Disordered" evidence="1">
    <location>
        <begin position="922"/>
        <end position="965"/>
    </location>
</feature>
<evidence type="ECO:0000313" key="3">
    <source>
        <dbReference type="EMBL" id="RHY34386.1"/>
    </source>
</evidence>
<dbReference type="Proteomes" id="UP000266239">
    <property type="component" value="Unassembled WGS sequence"/>
</dbReference>
<feature type="region of interest" description="Disordered" evidence="1">
    <location>
        <begin position="811"/>
        <end position="840"/>
    </location>
</feature>
<evidence type="ECO:0000256" key="1">
    <source>
        <dbReference type="SAM" id="MobiDB-lite"/>
    </source>
</evidence>
<dbReference type="InterPro" id="IPR001478">
    <property type="entry name" value="PDZ"/>
</dbReference>
<dbReference type="GO" id="GO:0098887">
    <property type="term" value="P:neurotransmitter receptor transport, endosome to postsynaptic membrane"/>
    <property type="evidence" value="ECO:0007669"/>
    <property type="project" value="TreeGrafter"/>
</dbReference>
<dbReference type="InterPro" id="IPR036034">
    <property type="entry name" value="PDZ_sf"/>
</dbReference>
<name>A0A397C407_APHAT</name>
<dbReference type="Gene3D" id="2.30.42.10">
    <property type="match status" value="3"/>
</dbReference>
<gene>
    <name evidence="3" type="ORF">DYB25_005202</name>
</gene>
<dbReference type="PROSITE" id="PS50106">
    <property type="entry name" value="PDZ"/>
    <property type="match status" value="3"/>
</dbReference>
<dbReference type="GO" id="GO:0043113">
    <property type="term" value="P:receptor clustering"/>
    <property type="evidence" value="ECO:0007669"/>
    <property type="project" value="TreeGrafter"/>
</dbReference>
<feature type="compositionally biased region" description="Basic and acidic residues" evidence="1">
    <location>
        <begin position="244"/>
        <end position="257"/>
    </location>
</feature>
<dbReference type="SMART" id="SM00228">
    <property type="entry name" value="PDZ"/>
    <property type="match status" value="4"/>
</dbReference>
<accession>A0A397C407</accession>
<feature type="non-terminal residue" evidence="3">
    <location>
        <position position="965"/>
    </location>
</feature>
<dbReference type="GO" id="GO:0019901">
    <property type="term" value="F:protein kinase binding"/>
    <property type="evidence" value="ECO:0007669"/>
    <property type="project" value="TreeGrafter"/>
</dbReference>
<protein>
    <recommendedName>
        <fullName evidence="2">PDZ domain-containing protein</fullName>
    </recommendedName>
</protein>
<feature type="compositionally biased region" description="Acidic residues" evidence="1">
    <location>
        <begin position="62"/>
        <end position="82"/>
    </location>
</feature>
<dbReference type="GO" id="GO:0098609">
    <property type="term" value="P:cell-cell adhesion"/>
    <property type="evidence" value="ECO:0007669"/>
    <property type="project" value="TreeGrafter"/>
</dbReference>
<feature type="region of interest" description="Disordered" evidence="1">
    <location>
        <begin position="626"/>
        <end position="655"/>
    </location>
</feature>
<feature type="domain" description="PDZ" evidence="2">
    <location>
        <begin position="722"/>
        <end position="804"/>
    </location>
</feature>
<proteinExistence type="predicted"/>
<dbReference type="GO" id="GO:0005912">
    <property type="term" value="C:adherens junction"/>
    <property type="evidence" value="ECO:0007669"/>
    <property type="project" value="TreeGrafter"/>
</dbReference>
<dbReference type="VEuPathDB" id="FungiDB:H257_03017"/>
<feature type="domain" description="PDZ" evidence="2">
    <location>
        <begin position="849"/>
        <end position="927"/>
    </location>
</feature>
<dbReference type="CDD" id="cd00136">
    <property type="entry name" value="PDZ_canonical"/>
    <property type="match status" value="1"/>
</dbReference>
<sequence>MSSRHRGGYDEDEDDDMLLKALQMSEPCGNCGKPGAQIPCMSGCGEVFYCSRVRRRQAIGGDPEEESSDESYDDDSGDGSSDEELRAPPPTAKGGKSTSTGSSGNGKPSMKKKESGGGGGGGGGSSSRLRVDSDVERRIEEKIMRRLKKQEENRIAQAIEAQMAQANANWTDADMNRIAMEVKNRLQKEMGHMFMNGSSSRSRKNSITRETLLHSRQITSISEEQQQPGIDDSRSESRSFPSRRSVEIKLDQRRYETARCSPQASSSAPRTATSTNHLNGSSSSRNIVVDAAPMQHQSSPAAVGPIVPSESVVLSPTGPPSAWNNKCDAFLSLKIVVWKLDFLPQLKFGRNDVDGSWNKLVEVDADESFSHIDVGDLLMSLNGQHLSGLSAVGDDQVIQDMLAQTRGGHVILKFSTTKPVNVHVKEYSVRWGNGPLGLTLKDDGSPEALPIVHRLTRKPGSVAVKENIAIGDVLCAINNIDTVQLGCALTMSVLKKVQLPATLTFRGVGGNATKAAPSTSREVVRSVNNVPQPPAQPTTPTPGAVYTVNWTVGPLGLTIIPGLAAGELPVIKRVTGKGESVGIESAQVGDFLLSVNGKSVASLGFETIVDMMKSLPKPIVLEFRSAQKSNHVHSDKPDTATRSDRPTRTPPAPVVLVPQVVAAVAPTDTVRSNHSAATDTGRSNHSAATSTVRNSPPHSSKWLAPQGDEVDIDVPVSSAAATYSVVWGADGPLGLTIDAIPHATGAFIKRSNRTGAASHLSEDCIGDEMTHINDIDMTQMDYNRIVTYLRKVPRPVTLRFKKDSIVGRDSMSAAAPSVSTPTNRLSSSRPATSTSGPAKATSQYDLAWTEGSLGLSLHAADDKSEFPYITRVTGVGCAAHLPSSVVGDQLRYINAMSCHSSRMTFNDIMEMLKSLPKPIQLRFQKGGSDDTTKQTSSQSHTGNGAYNGAAPTSSNHHNGNKSLLS</sequence>
<feature type="compositionally biased region" description="Low complexity" evidence="1">
    <location>
        <begin position="261"/>
        <end position="275"/>
    </location>
</feature>
<feature type="compositionally biased region" description="Polar residues" evidence="1">
    <location>
        <begin position="950"/>
        <end position="965"/>
    </location>
</feature>
<feature type="compositionally biased region" description="Polar residues" evidence="1">
    <location>
        <begin position="817"/>
        <end position="840"/>
    </location>
</feature>
<dbReference type="PANTHER" id="PTHR23119:SF58">
    <property type="entry name" value="LEUCINE RICH REPEAT CONTAINING 1"/>
    <property type="match status" value="1"/>
</dbReference>
<feature type="compositionally biased region" description="Polar residues" evidence="1">
    <location>
        <begin position="215"/>
        <end position="228"/>
    </location>
</feature>
<feature type="compositionally biased region" description="Basic and acidic residues" evidence="1">
    <location>
        <begin position="632"/>
        <end position="647"/>
    </location>
</feature>
<feature type="compositionally biased region" description="Polar residues" evidence="1">
    <location>
        <begin position="669"/>
        <end position="698"/>
    </location>
</feature>
<dbReference type="GO" id="GO:0098968">
    <property type="term" value="P:neurotransmitter receptor transport postsynaptic membrane to endosome"/>
    <property type="evidence" value="ECO:0007669"/>
    <property type="project" value="TreeGrafter"/>
</dbReference>
<feature type="region of interest" description="Disordered" evidence="1">
    <location>
        <begin position="59"/>
        <end position="135"/>
    </location>
</feature>
<feature type="compositionally biased region" description="Gly residues" evidence="1">
    <location>
        <begin position="116"/>
        <end position="125"/>
    </location>
</feature>
<feature type="region of interest" description="Disordered" evidence="1">
    <location>
        <begin position="215"/>
        <end position="283"/>
    </location>
</feature>
<organism evidence="3 4">
    <name type="scientific">Aphanomyces astaci</name>
    <name type="common">Crayfish plague agent</name>
    <dbReference type="NCBI Taxonomy" id="112090"/>
    <lineage>
        <taxon>Eukaryota</taxon>
        <taxon>Sar</taxon>
        <taxon>Stramenopiles</taxon>
        <taxon>Oomycota</taxon>
        <taxon>Saprolegniomycetes</taxon>
        <taxon>Saprolegniales</taxon>
        <taxon>Verrucalvaceae</taxon>
        <taxon>Aphanomyces</taxon>
    </lineage>
</organism>
<dbReference type="AlphaFoldDB" id="A0A397C407"/>
<evidence type="ECO:0000313" key="4">
    <source>
        <dbReference type="Proteomes" id="UP000266239"/>
    </source>
</evidence>
<feature type="domain" description="PDZ" evidence="2">
    <location>
        <begin position="553"/>
        <end position="627"/>
    </location>
</feature>
<dbReference type="GO" id="GO:0045197">
    <property type="term" value="P:establishment or maintenance of epithelial cell apical/basal polarity"/>
    <property type="evidence" value="ECO:0007669"/>
    <property type="project" value="TreeGrafter"/>
</dbReference>